<reference evidence="1 2" key="1">
    <citation type="journal article" date="2016" name="Nat. Commun.">
        <title>Extremotolerant tardigrade genome and improved radiotolerance of human cultured cells by tardigrade-unique protein.</title>
        <authorList>
            <person name="Hashimoto T."/>
            <person name="Horikawa D.D."/>
            <person name="Saito Y."/>
            <person name="Kuwahara H."/>
            <person name="Kozuka-Hata H."/>
            <person name="Shin-I T."/>
            <person name="Minakuchi Y."/>
            <person name="Ohishi K."/>
            <person name="Motoyama A."/>
            <person name="Aizu T."/>
            <person name="Enomoto A."/>
            <person name="Kondo K."/>
            <person name="Tanaka S."/>
            <person name="Hara Y."/>
            <person name="Koshikawa S."/>
            <person name="Sagara H."/>
            <person name="Miura T."/>
            <person name="Yokobori S."/>
            <person name="Miyagawa K."/>
            <person name="Suzuki Y."/>
            <person name="Kubo T."/>
            <person name="Oyama M."/>
            <person name="Kohara Y."/>
            <person name="Fujiyama A."/>
            <person name="Arakawa K."/>
            <person name="Katayama T."/>
            <person name="Toyoda A."/>
            <person name="Kunieda T."/>
        </authorList>
    </citation>
    <scope>NUCLEOTIDE SEQUENCE [LARGE SCALE GENOMIC DNA]</scope>
    <source>
        <strain evidence="1 2">YOKOZUNA-1</strain>
    </source>
</reference>
<name>A0A1D1UYX2_RAMVA</name>
<dbReference type="EMBL" id="BDGG01000002">
    <property type="protein sequence ID" value="GAU92547.1"/>
    <property type="molecule type" value="Genomic_DNA"/>
</dbReference>
<proteinExistence type="predicted"/>
<sequence length="79" mass="8680">MLAHCVHGEYTKTVSTIAGQMVGAICETENRIIEPSIYFEPVIAPPIPLGEVQNVAGRQRFTLRSEHTKEAQVIAGKMD</sequence>
<dbReference type="Proteomes" id="UP000186922">
    <property type="component" value="Unassembled WGS sequence"/>
</dbReference>
<comment type="caution">
    <text evidence="1">The sequence shown here is derived from an EMBL/GenBank/DDBJ whole genome shotgun (WGS) entry which is preliminary data.</text>
</comment>
<protein>
    <submittedName>
        <fullName evidence="1">Uncharacterized protein</fullName>
    </submittedName>
</protein>
<evidence type="ECO:0000313" key="1">
    <source>
        <dbReference type="EMBL" id="GAU92547.1"/>
    </source>
</evidence>
<organism evidence="1 2">
    <name type="scientific">Ramazzottius varieornatus</name>
    <name type="common">Water bear</name>
    <name type="synonym">Tardigrade</name>
    <dbReference type="NCBI Taxonomy" id="947166"/>
    <lineage>
        <taxon>Eukaryota</taxon>
        <taxon>Metazoa</taxon>
        <taxon>Ecdysozoa</taxon>
        <taxon>Tardigrada</taxon>
        <taxon>Eutardigrada</taxon>
        <taxon>Parachela</taxon>
        <taxon>Hypsibioidea</taxon>
        <taxon>Ramazzottiidae</taxon>
        <taxon>Ramazzottius</taxon>
    </lineage>
</organism>
<dbReference type="AlphaFoldDB" id="A0A1D1UYX2"/>
<accession>A0A1D1UYX2</accession>
<evidence type="ECO:0000313" key="2">
    <source>
        <dbReference type="Proteomes" id="UP000186922"/>
    </source>
</evidence>
<keyword evidence="2" id="KW-1185">Reference proteome</keyword>
<gene>
    <name evidence="1" type="primary">RvY_04614</name>
    <name evidence="1" type="synonym">RvY_04614.1</name>
    <name evidence="1" type="ORF">RvY_04614-1</name>
</gene>